<feature type="domain" description="Bacteroidetes PKD-like" evidence="2">
    <location>
        <begin position="39"/>
        <end position="94"/>
    </location>
</feature>
<evidence type="ECO:0000256" key="1">
    <source>
        <dbReference type="SAM" id="SignalP"/>
    </source>
</evidence>
<accession>A0A1I0S9Q5</accession>
<name>A0A1I0S9Q5_9BACT</name>
<feature type="signal peptide" evidence="1">
    <location>
        <begin position="1"/>
        <end position="19"/>
    </location>
</feature>
<dbReference type="InterPro" id="IPR041696">
    <property type="entry name" value="PKD_3"/>
</dbReference>
<protein>
    <submittedName>
        <fullName evidence="3">PKD-like domain-containing protein</fullName>
    </submittedName>
</protein>
<dbReference type="RefSeq" id="WP_089899614.1">
    <property type="nucleotide sequence ID" value="NZ_FOJG01000002.1"/>
</dbReference>
<dbReference type="STRING" id="29529.SAMN04488122_5107"/>
<evidence type="ECO:0000313" key="4">
    <source>
        <dbReference type="Proteomes" id="UP000199310"/>
    </source>
</evidence>
<organism evidence="3 4">
    <name type="scientific">Chitinophaga arvensicola</name>
    <dbReference type="NCBI Taxonomy" id="29529"/>
    <lineage>
        <taxon>Bacteria</taxon>
        <taxon>Pseudomonadati</taxon>
        <taxon>Bacteroidota</taxon>
        <taxon>Chitinophagia</taxon>
        <taxon>Chitinophagales</taxon>
        <taxon>Chitinophagaceae</taxon>
        <taxon>Chitinophaga</taxon>
    </lineage>
</organism>
<keyword evidence="4" id="KW-1185">Reference proteome</keyword>
<sequence length="491" mass="54488">MKRTFFLKLLAVVVFFAYACKKEQYNAPNISGVGTDTIVLSLGDKIVLAPNITNLKGNDYTWLVNGKETASGQVNYTFEAATAGNFNVTFKVNNKGGADEQTFKIFVEKAITVSIADALAVSMGQVIEIKPAIDGPNRTDYEYEWSIGDSVIGKKRDLSFISPASGTFALKLRTTAGKQSATATRNITVKAAQYVKNAYMVLEYAPAPAKNHNWSIIGDAESWEFGDEHPLPYSEFLTQATALRKDDTYSSLVLGSWGGSATFKFDHTVSNAPGKPDIELTATYSRADLPAVYVAYDRNKNGKPDEEEWYEIKNEDYGIEDLPDYEMTFTYNKTTTDDRRVYSYFNWKDNQVTPIAGEVVTNKTFSSSMTFDGVFSTRGFFPGLNMIDLPSKKVAMMEGWKASFTRKGKRITKNLTGAAPFSQKLNVDIDLAVNKKGEPVQLPGIDFVKVVKTVYPFQQDFINAGGVMTDFNMDEKRMLHVGGILDKTLKN</sequence>
<evidence type="ECO:0000313" key="3">
    <source>
        <dbReference type="EMBL" id="SEW52780.1"/>
    </source>
</evidence>
<dbReference type="AlphaFoldDB" id="A0A1I0S9Q5"/>
<reference evidence="4" key="1">
    <citation type="submission" date="2016-10" db="EMBL/GenBank/DDBJ databases">
        <authorList>
            <person name="Varghese N."/>
            <person name="Submissions S."/>
        </authorList>
    </citation>
    <scope>NUCLEOTIDE SEQUENCE [LARGE SCALE GENOMIC DNA]</scope>
    <source>
        <strain evidence="4">DSM 3695</strain>
    </source>
</reference>
<proteinExistence type="predicted"/>
<keyword evidence="1" id="KW-0732">Signal</keyword>
<dbReference type="EMBL" id="FOJG01000002">
    <property type="protein sequence ID" value="SEW52780.1"/>
    <property type="molecule type" value="Genomic_DNA"/>
</dbReference>
<dbReference type="Proteomes" id="UP000199310">
    <property type="component" value="Unassembled WGS sequence"/>
</dbReference>
<dbReference type="Pfam" id="PF16820">
    <property type="entry name" value="PKD_3"/>
    <property type="match status" value="1"/>
</dbReference>
<dbReference type="PROSITE" id="PS51257">
    <property type="entry name" value="PROKAR_LIPOPROTEIN"/>
    <property type="match status" value="1"/>
</dbReference>
<gene>
    <name evidence="3" type="ORF">SAMN04488122_5107</name>
</gene>
<evidence type="ECO:0000259" key="2">
    <source>
        <dbReference type="Pfam" id="PF16820"/>
    </source>
</evidence>
<dbReference type="OrthoDB" id="975810at2"/>
<feature type="chain" id="PRO_5011629326" evidence="1">
    <location>
        <begin position="20"/>
        <end position="491"/>
    </location>
</feature>